<dbReference type="GeneID" id="42007301"/>
<name>A0A507BSL1_9FUNG</name>
<dbReference type="EMBL" id="QEAO01000074">
    <property type="protein sequence ID" value="TPX30341.1"/>
    <property type="molecule type" value="Genomic_DNA"/>
</dbReference>
<feature type="compositionally biased region" description="Basic and acidic residues" evidence="1">
    <location>
        <begin position="546"/>
        <end position="560"/>
    </location>
</feature>
<dbReference type="Pfam" id="PF13422">
    <property type="entry name" value="DUF4110"/>
    <property type="match status" value="1"/>
</dbReference>
<dbReference type="RefSeq" id="XP_031022018.1">
    <property type="nucleotide sequence ID" value="XM_031172004.1"/>
</dbReference>
<feature type="compositionally biased region" description="Polar residues" evidence="1">
    <location>
        <begin position="402"/>
        <end position="425"/>
    </location>
</feature>
<organism evidence="3 4">
    <name type="scientific">Synchytrium microbalum</name>
    <dbReference type="NCBI Taxonomy" id="1806994"/>
    <lineage>
        <taxon>Eukaryota</taxon>
        <taxon>Fungi</taxon>
        <taxon>Fungi incertae sedis</taxon>
        <taxon>Chytridiomycota</taxon>
        <taxon>Chytridiomycota incertae sedis</taxon>
        <taxon>Chytridiomycetes</taxon>
        <taxon>Synchytriales</taxon>
        <taxon>Synchytriaceae</taxon>
        <taxon>Synchytrium</taxon>
    </lineage>
</organism>
<evidence type="ECO:0000256" key="1">
    <source>
        <dbReference type="SAM" id="MobiDB-lite"/>
    </source>
</evidence>
<gene>
    <name evidence="3" type="ORF">SmJEL517_g06078</name>
</gene>
<dbReference type="STRING" id="1806994.A0A507BSL1"/>
<feature type="compositionally biased region" description="Basic and acidic residues" evidence="1">
    <location>
        <begin position="630"/>
        <end position="645"/>
    </location>
</feature>
<dbReference type="InterPro" id="IPR052588">
    <property type="entry name" value="Kelch_domain_protein"/>
</dbReference>
<feature type="compositionally biased region" description="Acidic residues" evidence="1">
    <location>
        <begin position="377"/>
        <end position="394"/>
    </location>
</feature>
<feature type="region of interest" description="Disordered" evidence="1">
    <location>
        <begin position="621"/>
        <end position="645"/>
    </location>
</feature>
<feature type="region of interest" description="Disordered" evidence="1">
    <location>
        <begin position="362"/>
        <end position="425"/>
    </location>
</feature>
<keyword evidence="4" id="KW-1185">Reference proteome</keyword>
<feature type="domain" description="DUF4110" evidence="2">
    <location>
        <begin position="552"/>
        <end position="625"/>
    </location>
</feature>
<dbReference type="Proteomes" id="UP000319731">
    <property type="component" value="Unassembled WGS sequence"/>
</dbReference>
<evidence type="ECO:0000313" key="3">
    <source>
        <dbReference type="EMBL" id="TPX30341.1"/>
    </source>
</evidence>
<dbReference type="InterPro" id="IPR025183">
    <property type="entry name" value="DUF4110"/>
</dbReference>
<comment type="caution">
    <text evidence="3">The sequence shown here is derived from an EMBL/GenBank/DDBJ whole genome shotgun (WGS) entry which is preliminary data.</text>
</comment>
<feature type="compositionally biased region" description="Basic and acidic residues" evidence="1">
    <location>
        <begin position="14"/>
        <end position="30"/>
    </location>
</feature>
<dbReference type="SUPFAM" id="SSF117281">
    <property type="entry name" value="Kelch motif"/>
    <property type="match status" value="1"/>
</dbReference>
<sequence>MGKRDKRKKAAKSTGEKKPAAKSKDADVAKAARKQKKSVLDDDEEDIDAILRAFKAEEESKFQITEEKMVDPPSRRGGAIMLANPLVMNELVMFGGEFFDGQKVEMFNSIYKYNIDKKEFKRITSPNSPSPRSSHQMVVTPTGKIFMFGGEFVSPNQSTFYHYKDFWLYDLVTNQWEKLDVKGTPSARSGHRMVLWKHYIVLFGGFFDTYKETRYYDDLHLFDTTNYTWTRLELMEPKPSARSGHQLFTNAVDVILFGGYCKTVIKGEKAKGHVYNDAWTLKMNLEPKLIRWERRKRPQFMPTPPRSGCSMVCYKNKAFMFGGVSDEESEEKIDSVCHDDLYVYTIDGNRWYPAGIKQSTKKSKSKRKIEERKPELYDDEANPDEVDEQDDDTLLEPPAPQEPTTLPTPSQSPEPIRSSKPSARFSTMLTITQNRLYMYGGICESGDKEYTLNDLWSINLDKLDGWECVISDETAQSAWVGDDEEDDGSSDGSDDEDDDEEGDKSSESENEDTQAVDIHEDIYEKEEIVEPPPVIIEPLKPLTPEELQRRAEEEENDPKPGELINKYWERTTRYWQRIVHEESQTLTGKSLRRDAFEVAKERFDEMQPQLEPLKKQLEEAAEVISQNQKKAVESATERLSTRSRR</sequence>
<proteinExistence type="predicted"/>
<dbReference type="Gene3D" id="2.120.10.80">
    <property type="entry name" value="Kelch-type beta propeller"/>
    <property type="match status" value="2"/>
</dbReference>
<feature type="region of interest" description="Disordered" evidence="1">
    <location>
        <begin position="1"/>
        <end position="43"/>
    </location>
</feature>
<feature type="compositionally biased region" description="Basic residues" evidence="1">
    <location>
        <begin position="1"/>
        <end position="11"/>
    </location>
</feature>
<dbReference type="Pfam" id="PF24681">
    <property type="entry name" value="Kelch_KLHDC2_KLHL20_DRC7"/>
    <property type="match status" value="1"/>
</dbReference>
<dbReference type="AlphaFoldDB" id="A0A507BSL1"/>
<protein>
    <recommendedName>
        <fullName evidence="2">DUF4110 domain-containing protein</fullName>
    </recommendedName>
</protein>
<reference evidence="3 4" key="1">
    <citation type="journal article" date="2019" name="Sci. Rep.">
        <title>Comparative genomics of chytrid fungi reveal insights into the obligate biotrophic and pathogenic lifestyle of Synchytrium endobioticum.</title>
        <authorList>
            <person name="van de Vossenberg B.T.L.H."/>
            <person name="Warris S."/>
            <person name="Nguyen H.D.T."/>
            <person name="van Gent-Pelzer M.P.E."/>
            <person name="Joly D.L."/>
            <person name="van de Geest H.C."/>
            <person name="Bonants P.J.M."/>
            <person name="Smith D.S."/>
            <person name="Levesque C.A."/>
            <person name="van der Lee T.A.J."/>
        </authorList>
    </citation>
    <scope>NUCLEOTIDE SEQUENCE [LARGE SCALE GENOMIC DNA]</scope>
    <source>
        <strain evidence="3 4">JEL517</strain>
    </source>
</reference>
<feature type="compositionally biased region" description="Basic and acidic residues" evidence="1">
    <location>
        <begin position="517"/>
        <end position="528"/>
    </location>
</feature>
<dbReference type="PANTHER" id="PTHR46063:SF1">
    <property type="entry name" value="KELCH DOMAIN-CONTAINING PROTEIN 4"/>
    <property type="match status" value="1"/>
</dbReference>
<dbReference type="PANTHER" id="PTHR46063">
    <property type="entry name" value="KELCH DOMAIN-CONTAINING PROTEIN"/>
    <property type="match status" value="1"/>
</dbReference>
<dbReference type="InterPro" id="IPR015915">
    <property type="entry name" value="Kelch-typ_b-propeller"/>
</dbReference>
<evidence type="ECO:0000259" key="2">
    <source>
        <dbReference type="Pfam" id="PF13422"/>
    </source>
</evidence>
<dbReference type="OrthoDB" id="4447at2759"/>
<feature type="compositionally biased region" description="Acidic residues" evidence="1">
    <location>
        <begin position="481"/>
        <end position="514"/>
    </location>
</feature>
<accession>A0A507BSL1</accession>
<feature type="region of interest" description="Disordered" evidence="1">
    <location>
        <begin position="474"/>
        <end position="564"/>
    </location>
</feature>
<evidence type="ECO:0000313" key="4">
    <source>
        <dbReference type="Proteomes" id="UP000319731"/>
    </source>
</evidence>